<dbReference type="InterPro" id="IPR018490">
    <property type="entry name" value="cNMP-bd_dom_sf"/>
</dbReference>
<comment type="caution">
    <text evidence="2">The sequence shown here is derived from an EMBL/GenBank/DDBJ whole genome shotgun (WGS) entry which is preliminary data.</text>
</comment>
<accession>A0A9D2KWM8</accession>
<dbReference type="InterPro" id="IPR014710">
    <property type="entry name" value="RmlC-like_jellyroll"/>
</dbReference>
<dbReference type="InterPro" id="IPR000595">
    <property type="entry name" value="cNMP-bd_dom"/>
</dbReference>
<reference evidence="2" key="1">
    <citation type="journal article" date="2021" name="PeerJ">
        <title>Extensive microbial diversity within the chicken gut microbiome revealed by metagenomics and culture.</title>
        <authorList>
            <person name="Gilroy R."/>
            <person name="Ravi A."/>
            <person name="Getino M."/>
            <person name="Pursley I."/>
            <person name="Horton D.L."/>
            <person name="Alikhan N.F."/>
            <person name="Baker D."/>
            <person name="Gharbi K."/>
            <person name="Hall N."/>
            <person name="Watson M."/>
            <person name="Adriaenssens E.M."/>
            <person name="Foster-Nyarko E."/>
            <person name="Jarju S."/>
            <person name="Secka A."/>
            <person name="Antonio M."/>
            <person name="Oren A."/>
            <person name="Chaudhuri R.R."/>
            <person name="La Ragione R."/>
            <person name="Hildebrand F."/>
            <person name="Pallen M.J."/>
        </authorList>
    </citation>
    <scope>NUCLEOTIDE SEQUENCE</scope>
    <source>
        <strain evidence="2">ChiHjej12B11-9795</strain>
    </source>
</reference>
<dbReference type="SUPFAM" id="SSF51206">
    <property type="entry name" value="cAMP-binding domain-like"/>
    <property type="match status" value="1"/>
</dbReference>
<dbReference type="PROSITE" id="PS50042">
    <property type="entry name" value="CNMP_BINDING_3"/>
    <property type="match status" value="1"/>
</dbReference>
<evidence type="ECO:0000259" key="1">
    <source>
        <dbReference type="PROSITE" id="PS50042"/>
    </source>
</evidence>
<feature type="domain" description="Cyclic nucleotide-binding" evidence="1">
    <location>
        <begin position="26"/>
        <end position="121"/>
    </location>
</feature>
<sequence length="199" mass="23755">MKREIAIAKLIDETILKMGAHSHVQMSEGEKAFINEHFEPITVKKGEHVVNKGEEVLYLYYLEKGNIKLWFPDKENREITAKFVEEKEFINFFLSHNTHYAYYNVKALSPCKIWRMEKSKLHDFYNLSFSFNKLARIHLERSIIHKIERENGFHTLSAEERYKRLLETERWLLQYFSLKDIASYLGITPQALSNVRKRI</sequence>
<dbReference type="Proteomes" id="UP000823862">
    <property type="component" value="Unassembled WGS sequence"/>
</dbReference>
<name>A0A9D2KWM8_9BACE</name>
<organism evidence="2 3">
    <name type="scientific">Candidatus Bacteroides avicola</name>
    <dbReference type="NCBI Taxonomy" id="2838468"/>
    <lineage>
        <taxon>Bacteria</taxon>
        <taxon>Pseudomonadati</taxon>
        <taxon>Bacteroidota</taxon>
        <taxon>Bacteroidia</taxon>
        <taxon>Bacteroidales</taxon>
        <taxon>Bacteroidaceae</taxon>
        <taxon>Bacteroides</taxon>
    </lineage>
</organism>
<reference evidence="2" key="2">
    <citation type="submission" date="2021-04" db="EMBL/GenBank/DDBJ databases">
        <authorList>
            <person name="Gilroy R."/>
        </authorList>
    </citation>
    <scope>NUCLEOTIDE SEQUENCE</scope>
    <source>
        <strain evidence="2">ChiHjej12B11-9795</strain>
    </source>
</reference>
<dbReference type="EMBL" id="DWZI01000038">
    <property type="protein sequence ID" value="HJA85985.1"/>
    <property type="molecule type" value="Genomic_DNA"/>
</dbReference>
<evidence type="ECO:0000313" key="3">
    <source>
        <dbReference type="Proteomes" id="UP000823862"/>
    </source>
</evidence>
<evidence type="ECO:0000313" key="2">
    <source>
        <dbReference type="EMBL" id="HJA85985.1"/>
    </source>
</evidence>
<dbReference type="CDD" id="cd00038">
    <property type="entry name" value="CAP_ED"/>
    <property type="match status" value="1"/>
</dbReference>
<dbReference type="Pfam" id="PF00027">
    <property type="entry name" value="cNMP_binding"/>
    <property type="match status" value="1"/>
</dbReference>
<dbReference type="Gene3D" id="2.60.120.10">
    <property type="entry name" value="Jelly Rolls"/>
    <property type="match status" value="1"/>
</dbReference>
<proteinExistence type="predicted"/>
<protein>
    <submittedName>
        <fullName evidence="2">Crp/Fnr family transcriptional regulator</fullName>
    </submittedName>
</protein>
<gene>
    <name evidence="2" type="ORF">H9950_07335</name>
</gene>
<dbReference type="AlphaFoldDB" id="A0A9D2KWM8"/>